<evidence type="ECO:0000256" key="1">
    <source>
        <dbReference type="SAM" id="MobiDB-lite"/>
    </source>
</evidence>
<organism evidence="2 3">
    <name type="scientific">Plasmopara halstedii</name>
    <name type="common">Downy mildew of sunflower</name>
    <dbReference type="NCBI Taxonomy" id="4781"/>
    <lineage>
        <taxon>Eukaryota</taxon>
        <taxon>Sar</taxon>
        <taxon>Stramenopiles</taxon>
        <taxon>Oomycota</taxon>
        <taxon>Peronosporomycetes</taxon>
        <taxon>Peronosporales</taxon>
        <taxon>Peronosporaceae</taxon>
        <taxon>Plasmopara</taxon>
    </lineage>
</organism>
<dbReference type="EMBL" id="CCYD01000653">
    <property type="protein sequence ID" value="CEG42995.1"/>
    <property type="molecule type" value="Genomic_DNA"/>
</dbReference>
<keyword evidence="3" id="KW-1185">Reference proteome</keyword>
<proteinExistence type="predicted"/>
<dbReference type="RefSeq" id="XP_024579364.1">
    <property type="nucleotide sequence ID" value="XM_024728938.2"/>
</dbReference>
<reference evidence="3" key="1">
    <citation type="submission" date="2014-09" db="EMBL/GenBank/DDBJ databases">
        <authorList>
            <person name="Sharma Rahul"/>
            <person name="Thines Marco"/>
        </authorList>
    </citation>
    <scope>NUCLEOTIDE SEQUENCE [LARGE SCALE GENOMIC DNA]</scope>
</reference>
<sequence>MIQHEDPVVFESHLNDSLPSSNSSSTVAKGKLMSYNESVQDNTDNDETDGKIRMFTFIRKRTPLHVSTPLPSKDANIKPQSSPVAKAIVLLEI</sequence>
<dbReference type="GeneID" id="36409727"/>
<feature type="compositionally biased region" description="Low complexity" evidence="1">
    <location>
        <begin position="15"/>
        <end position="25"/>
    </location>
</feature>
<protein>
    <submittedName>
        <fullName evidence="2">Uncharacterized protein</fullName>
    </submittedName>
</protein>
<dbReference type="AlphaFoldDB" id="A0A0N7L613"/>
<feature type="region of interest" description="Disordered" evidence="1">
    <location>
        <begin position="1"/>
        <end position="49"/>
    </location>
</feature>
<evidence type="ECO:0000313" key="2">
    <source>
        <dbReference type="EMBL" id="CEG42995.1"/>
    </source>
</evidence>
<name>A0A0N7L613_PLAHL</name>
<accession>A0A0N7L613</accession>
<dbReference type="Proteomes" id="UP000054928">
    <property type="component" value="Unassembled WGS sequence"/>
</dbReference>
<evidence type="ECO:0000313" key="3">
    <source>
        <dbReference type="Proteomes" id="UP000054928"/>
    </source>
</evidence>